<feature type="active site" evidence="8">
    <location>
        <position position="239"/>
    </location>
</feature>
<protein>
    <recommendedName>
        <fullName evidence="4">Proline iminopeptidase</fullName>
        <ecNumber evidence="3">3.4.11.5</ecNumber>
    </recommendedName>
    <alternativeName>
        <fullName evidence="6">Prolyl aminopeptidase</fullName>
    </alternativeName>
</protein>
<dbReference type="NCBIfam" id="TIGR01250">
    <property type="entry name" value="pro_imino_pep_2"/>
    <property type="match status" value="1"/>
</dbReference>
<feature type="domain" description="AB hydrolase-1" evidence="9">
    <location>
        <begin position="27"/>
        <end position="273"/>
    </location>
</feature>
<evidence type="ECO:0000256" key="1">
    <source>
        <dbReference type="ARBA" id="ARBA00001585"/>
    </source>
</evidence>
<evidence type="ECO:0000256" key="8">
    <source>
        <dbReference type="PIRSR" id="PIRSR005539-1"/>
    </source>
</evidence>
<dbReference type="InterPro" id="IPR000073">
    <property type="entry name" value="AB_hydrolase_1"/>
</dbReference>
<dbReference type="InterPro" id="IPR050266">
    <property type="entry name" value="AB_hydrolase_sf"/>
</dbReference>
<evidence type="ECO:0000256" key="3">
    <source>
        <dbReference type="ARBA" id="ARBA00012568"/>
    </source>
</evidence>
<dbReference type="EMBL" id="LQPW01000005">
    <property type="protein sequence ID" value="ORX19072.1"/>
    <property type="molecule type" value="Genomic_DNA"/>
</dbReference>
<dbReference type="Gene3D" id="3.40.50.1820">
    <property type="entry name" value="alpha/beta hydrolase"/>
    <property type="match status" value="1"/>
</dbReference>
<name>A0A1X2FKW4_MYCSZ</name>
<keyword evidence="11" id="KW-1185">Reference proteome</keyword>
<feature type="active site" description="Proton donor" evidence="8">
    <location>
        <position position="266"/>
    </location>
</feature>
<dbReference type="EC" id="3.4.11.5" evidence="3"/>
<dbReference type="AlphaFoldDB" id="A0A1X2FKW4"/>
<dbReference type="InterPro" id="IPR005945">
    <property type="entry name" value="Pro_imino_pep"/>
</dbReference>
<dbReference type="GO" id="GO:0004177">
    <property type="term" value="F:aminopeptidase activity"/>
    <property type="evidence" value="ECO:0007669"/>
    <property type="project" value="UniProtKB-EC"/>
</dbReference>
<evidence type="ECO:0000256" key="7">
    <source>
        <dbReference type="PIRNR" id="PIRNR005539"/>
    </source>
</evidence>
<dbReference type="GO" id="GO:0016020">
    <property type="term" value="C:membrane"/>
    <property type="evidence" value="ECO:0007669"/>
    <property type="project" value="TreeGrafter"/>
</dbReference>
<proteinExistence type="inferred from homology"/>
<dbReference type="PANTHER" id="PTHR43798:SF33">
    <property type="entry name" value="HYDROLASE, PUTATIVE (AFU_ORTHOLOGUE AFUA_2G14860)-RELATED"/>
    <property type="match status" value="1"/>
</dbReference>
<dbReference type="OrthoDB" id="9796770at2"/>
<evidence type="ECO:0000313" key="10">
    <source>
        <dbReference type="EMBL" id="ORX19072.1"/>
    </source>
</evidence>
<dbReference type="PANTHER" id="PTHR43798">
    <property type="entry name" value="MONOACYLGLYCEROL LIPASE"/>
    <property type="match status" value="1"/>
</dbReference>
<dbReference type="SUPFAM" id="SSF53474">
    <property type="entry name" value="alpha/beta-Hydrolases"/>
    <property type="match status" value="1"/>
</dbReference>
<organism evidence="10 11">
    <name type="scientific">Mycobacterium szulgai</name>
    <dbReference type="NCBI Taxonomy" id="1787"/>
    <lineage>
        <taxon>Bacteria</taxon>
        <taxon>Bacillati</taxon>
        <taxon>Actinomycetota</taxon>
        <taxon>Actinomycetes</taxon>
        <taxon>Mycobacteriales</taxon>
        <taxon>Mycobacteriaceae</taxon>
        <taxon>Mycobacterium</taxon>
    </lineage>
</organism>
<dbReference type="GO" id="GO:0006508">
    <property type="term" value="P:proteolysis"/>
    <property type="evidence" value="ECO:0007669"/>
    <property type="project" value="InterPro"/>
</dbReference>
<dbReference type="Pfam" id="PF00561">
    <property type="entry name" value="Abhydrolase_1"/>
    <property type="match status" value="1"/>
</dbReference>
<evidence type="ECO:0000256" key="2">
    <source>
        <dbReference type="ARBA" id="ARBA00010088"/>
    </source>
</evidence>
<evidence type="ECO:0000313" key="11">
    <source>
        <dbReference type="Proteomes" id="UP000193317"/>
    </source>
</evidence>
<evidence type="ECO:0000259" key="9">
    <source>
        <dbReference type="Pfam" id="PF00561"/>
    </source>
</evidence>
<dbReference type="PIRSF" id="PIRSF005539">
    <property type="entry name" value="Pept_S33_TRI_F1"/>
    <property type="match status" value="1"/>
</dbReference>
<dbReference type="Proteomes" id="UP000193317">
    <property type="component" value="Unassembled WGS sequence"/>
</dbReference>
<comment type="caution">
    <text evidence="10">The sequence shown here is derived from an EMBL/GenBank/DDBJ whole genome shotgun (WGS) entry which is preliminary data.</text>
</comment>
<reference evidence="10 11" key="1">
    <citation type="submission" date="2016-01" db="EMBL/GenBank/DDBJ databases">
        <title>The new phylogeny of the genus Mycobacterium.</title>
        <authorList>
            <person name="Tarcisio F."/>
            <person name="Conor M."/>
            <person name="Antonella G."/>
            <person name="Elisabetta G."/>
            <person name="Giulia F.S."/>
            <person name="Sara T."/>
            <person name="Anna F."/>
            <person name="Clotilde B."/>
            <person name="Roberto B."/>
            <person name="Veronica D.S."/>
            <person name="Fabio R."/>
            <person name="Monica P."/>
            <person name="Olivier J."/>
            <person name="Enrico T."/>
            <person name="Nicola S."/>
        </authorList>
    </citation>
    <scope>NUCLEOTIDE SEQUENCE [LARGE SCALE GENOMIC DNA]</scope>
    <source>
        <strain evidence="10 11">DSM 44166</strain>
    </source>
</reference>
<evidence type="ECO:0000256" key="4">
    <source>
        <dbReference type="ARBA" id="ARBA00021843"/>
    </source>
</evidence>
<accession>A0A1X2FKW4</accession>
<comment type="catalytic activity">
    <reaction evidence="1">
        <text>Release of N-terminal proline from a peptide.</text>
        <dbReference type="EC" id="3.4.11.5"/>
    </reaction>
</comment>
<evidence type="ECO:0000256" key="5">
    <source>
        <dbReference type="ARBA" id="ARBA00022801"/>
    </source>
</evidence>
<dbReference type="PRINTS" id="PR00793">
    <property type="entry name" value="PROAMNOPTASE"/>
</dbReference>
<sequence length="289" mass="32054">MTQAEGTIAVPGGKVWFKRVPGGPGMPLLVVHGGPGLPHQYLDSLQRLAGEREVIYWDQLGCGNSERPNDPALWTIERSVAEMTAVVGALRLDRFHVFGNSWGAMLALQYVLDAPAGVASLTISNSAASIPEFSQYVARLKSGLDPATQAAIDRHEDAGTIAAADYQAAIRTWNNTHLCRLRPWPDELDAAFQNMGTDIFATMFGPSVFRIIGTIRDWDVVDRLAEIAIPTLLLAAKFDEFSPDHMREMHSRIAGSRFEFFESTAHLPFLEEPERFDQVMRDFLRAQDN</sequence>
<feature type="active site" description="Nucleophile" evidence="8">
    <location>
        <position position="101"/>
    </location>
</feature>
<keyword evidence="5 7" id="KW-0378">Hydrolase</keyword>
<comment type="similarity">
    <text evidence="2 7">Belongs to the peptidase S33 family.</text>
</comment>
<dbReference type="RefSeq" id="WP_085668602.1">
    <property type="nucleotide sequence ID" value="NZ_JACKRU010000646.1"/>
</dbReference>
<dbReference type="InterPro" id="IPR002410">
    <property type="entry name" value="Peptidase_S33"/>
</dbReference>
<dbReference type="InterPro" id="IPR029058">
    <property type="entry name" value="AB_hydrolase_fold"/>
</dbReference>
<gene>
    <name evidence="10" type="ORF">AWC27_16625</name>
</gene>
<evidence type="ECO:0000256" key="6">
    <source>
        <dbReference type="ARBA" id="ARBA00029605"/>
    </source>
</evidence>